<evidence type="ECO:0000313" key="2">
    <source>
        <dbReference type="Proteomes" id="UP000789342"/>
    </source>
</evidence>
<reference evidence="1" key="1">
    <citation type="submission" date="2021-06" db="EMBL/GenBank/DDBJ databases">
        <authorList>
            <person name="Kallberg Y."/>
            <person name="Tangrot J."/>
            <person name="Rosling A."/>
        </authorList>
    </citation>
    <scope>NUCLEOTIDE SEQUENCE</scope>
    <source>
        <strain evidence="1">CL551</strain>
    </source>
</reference>
<sequence length="141" mass="16587">MSTAPQMIRRDSGFEDTFQINLNKHADFFSISLEEAFPKVSHDEIKLPSYHKRTDFFLIKSSSCSFEITADQENFSEFNAKFEKIQCESSYDFDDFWKSPLDFWLKPVPFEKRIVPYYGNKPSLKSSITKRTSCSFFVELE</sequence>
<evidence type="ECO:0000313" key="1">
    <source>
        <dbReference type="EMBL" id="CAG8456864.1"/>
    </source>
</evidence>
<organism evidence="1 2">
    <name type="scientific">Acaulospora morrowiae</name>
    <dbReference type="NCBI Taxonomy" id="94023"/>
    <lineage>
        <taxon>Eukaryota</taxon>
        <taxon>Fungi</taxon>
        <taxon>Fungi incertae sedis</taxon>
        <taxon>Mucoromycota</taxon>
        <taxon>Glomeromycotina</taxon>
        <taxon>Glomeromycetes</taxon>
        <taxon>Diversisporales</taxon>
        <taxon>Acaulosporaceae</taxon>
        <taxon>Acaulospora</taxon>
    </lineage>
</organism>
<dbReference type="Proteomes" id="UP000789342">
    <property type="component" value="Unassembled WGS sequence"/>
</dbReference>
<accession>A0A9N8YYW1</accession>
<dbReference type="OrthoDB" id="2329088at2759"/>
<proteinExistence type="predicted"/>
<dbReference type="AlphaFoldDB" id="A0A9N8YYW1"/>
<keyword evidence="2" id="KW-1185">Reference proteome</keyword>
<name>A0A9N8YYW1_9GLOM</name>
<gene>
    <name evidence="1" type="ORF">AMORRO_LOCUS1198</name>
</gene>
<dbReference type="EMBL" id="CAJVPV010000431">
    <property type="protein sequence ID" value="CAG8456864.1"/>
    <property type="molecule type" value="Genomic_DNA"/>
</dbReference>
<comment type="caution">
    <text evidence="1">The sequence shown here is derived from an EMBL/GenBank/DDBJ whole genome shotgun (WGS) entry which is preliminary data.</text>
</comment>
<protein>
    <submittedName>
        <fullName evidence="1">3831_t:CDS:1</fullName>
    </submittedName>
</protein>